<dbReference type="InterPro" id="IPR011991">
    <property type="entry name" value="ArsR-like_HTH"/>
</dbReference>
<organism evidence="3">
    <name type="scientific">marine sediment metagenome</name>
    <dbReference type="NCBI Taxonomy" id="412755"/>
    <lineage>
        <taxon>unclassified sequences</taxon>
        <taxon>metagenomes</taxon>
        <taxon>ecological metagenomes</taxon>
    </lineage>
</organism>
<evidence type="ECO:0000256" key="1">
    <source>
        <dbReference type="SAM" id="Phobius"/>
    </source>
</evidence>
<dbReference type="InterPro" id="IPR036390">
    <property type="entry name" value="WH_DNA-bd_sf"/>
</dbReference>
<name>X1DF64_9ZZZZ</name>
<dbReference type="AlphaFoldDB" id="X1DF64"/>
<keyword evidence="1" id="KW-1133">Transmembrane helix</keyword>
<comment type="caution">
    <text evidence="3">The sequence shown here is derived from an EMBL/GenBank/DDBJ whole genome shotgun (WGS) entry which is preliminary data.</text>
</comment>
<dbReference type="InterPro" id="IPR001845">
    <property type="entry name" value="HTH_ArsR_DNA-bd_dom"/>
</dbReference>
<dbReference type="InterPro" id="IPR055771">
    <property type="entry name" value="DUF7347"/>
</dbReference>
<feature type="transmembrane region" description="Helical" evidence="1">
    <location>
        <begin position="99"/>
        <end position="117"/>
    </location>
</feature>
<protein>
    <recommendedName>
        <fullName evidence="2">HTH arsR-type domain-containing protein</fullName>
    </recommendedName>
</protein>
<proteinExistence type="predicted"/>
<feature type="non-terminal residue" evidence="3">
    <location>
        <position position="1"/>
    </location>
</feature>
<evidence type="ECO:0000259" key="2">
    <source>
        <dbReference type="SMART" id="SM00418"/>
    </source>
</evidence>
<keyword evidence="1" id="KW-0812">Transmembrane</keyword>
<dbReference type="Pfam" id="PF24038">
    <property type="entry name" value="DUF7347"/>
    <property type="match status" value="1"/>
</dbReference>
<dbReference type="EMBL" id="BART01027601">
    <property type="protein sequence ID" value="GAG95051.1"/>
    <property type="molecule type" value="Genomic_DNA"/>
</dbReference>
<accession>X1DF64</accession>
<dbReference type="CDD" id="cd00090">
    <property type="entry name" value="HTH_ARSR"/>
    <property type="match status" value="1"/>
</dbReference>
<dbReference type="Gene3D" id="1.10.10.10">
    <property type="entry name" value="Winged helix-like DNA-binding domain superfamily/Winged helix DNA-binding domain"/>
    <property type="match status" value="1"/>
</dbReference>
<dbReference type="InterPro" id="IPR036388">
    <property type="entry name" value="WH-like_DNA-bd_sf"/>
</dbReference>
<dbReference type="SMART" id="SM00418">
    <property type="entry name" value="HTH_ARSR"/>
    <property type="match status" value="1"/>
</dbReference>
<feature type="domain" description="HTH arsR-type" evidence="2">
    <location>
        <begin position="1"/>
        <end position="74"/>
    </location>
</feature>
<dbReference type="SUPFAM" id="SSF46785">
    <property type="entry name" value="Winged helix' DNA-binding domain"/>
    <property type="match status" value="1"/>
</dbReference>
<sequence>QIFNLLKHPLRRGILKQLSKSPQAYSQILRNLNIQESSILNYHLREMGDLLIKKDVDGKYVLNEIGEICLQLILRVKEKEDIHSFNKFQILIENLKSTLFLFQIVFLPLVVILAEIMKTLKKKATEKDLCPPSLKEYKEKIFRDKNPFI</sequence>
<reference evidence="3" key="1">
    <citation type="journal article" date="2014" name="Front. Microbiol.">
        <title>High frequency of phylogenetically diverse reductive dehalogenase-homologous genes in deep subseafloor sedimentary metagenomes.</title>
        <authorList>
            <person name="Kawai M."/>
            <person name="Futagami T."/>
            <person name="Toyoda A."/>
            <person name="Takaki Y."/>
            <person name="Nishi S."/>
            <person name="Hori S."/>
            <person name="Arai W."/>
            <person name="Tsubouchi T."/>
            <person name="Morono Y."/>
            <person name="Uchiyama I."/>
            <person name="Ito T."/>
            <person name="Fujiyama A."/>
            <person name="Inagaki F."/>
            <person name="Takami H."/>
        </authorList>
    </citation>
    <scope>NUCLEOTIDE SEQUENCE</scope>
    <source>
        <strain evidence="3">Expedition CK06-06</strain>
    </source>
</reference>
<dbReference type="GO" id="GO:0003700">
    <property type="term" value="F:DNA-binding transcription factor activity"/>
    <property type="evidence" value="ECO:0007669"/>
    <property type="project" value="InterPro"/>
</dbReference>
<keyword evidence="1" id="KW-0472">Membrane</keyword>
<gene>
    <name evidence="3" type="ORF">S01H4_48897</name>
</gene>
<evidence type="ECO:0000313" key="3">
    <source>
        <dbReference type="EMBL" id="GAG95051.1"/>
    </source>
</evidence>